<organism evidence="1 2">
    <name type="scientific">Pantoea cypripedii</name>
    <name type="common">Pectobacterium cypripedii</name>
    <name type="synonym">Erwinia cypripedii</name>
    <dbReference type="NCBI Taxonomy" id="55209"/>
    <lineage>
        <taxon>Bacteria</taxon>
        <taxon>Pseudomonadati</taxon>
        <taxon>Pseudomonadota</taxon>
        <taxon>Gammaproteobacteria</taxon>
        <taxon>Enterobacterales</taxon>
        <taxon>Erwiniaceae</taxon>
        <taxon>Pantoea</taxon>
    </lineage>
</organism>
<accession>A0A6B9GBH4</accession>
<proteinExistence type="predicted"/>
<evidence type="ECO:0000313" key="1">
    <source>
        <dbReference type="EMBL" id="QGY30105.1"/>
    </source>
</evidence>
<sequence>MDLAVYGVAGSLDTRLYIEDHTCQGGENQYCSISQTPDPQTMIRLRRVWQDGLEHYQFIDNSNQVHNVINDGNCLFRAIALARNNDESNYAEYRERAALYIGENWDKYKETAIIEDADIMAINQGTAYYAQNKRFMALWESIKSIVEKKHLDWSRLHNSENNLIRILSHGIAEPEKILKNLDGADLQSLGLSSRGLNSITERFIAKNQDQTCNDYGSLNGIPCNTKDGSTVGMELELLAKFDERVSFIDNEGLEGPGELIYFKKHADNWYAMVHEAQKIIMWQGNYLPRQLFSKIHTDYPINPRDLFITNYPLDYLYDLADEGSGNEHREWYNIVLQQNLAFFKFLDEHYPG</sequence>
<dbReference type="Gene3D" id="3.90.70.80">
    <property type="match status" value="1"/>
</dbReference>
<dbReference type="Proteomes" id="UP000502005">
    <property type="component" value="Chromosome"/>
</dbReference>
<dbReference type="EMBL" id="CP024768">
    <property type="protein sequence ID" value="QGY30105.1"/>
    <property type="molecule type" value="Genomic_DNA"/>
</dbReference>
<name>A0A6B9GBH4_PANCY</name>
<dbReference type="AlphaFoldDB" id="A0A6B9GBH4"/>
<evidence type="ECO:0000313" key="2">
    <source>
        <dbReference type="Proteomes" id="UP000502005"/>
    </source>
</evidence>
<protein>
    <recommendedName>
        <fullName evidence="3">OTU domain-containing protein</fullName>
    </recommendedName>
</protein>
<evidence type="ECO:0008006" key="3">
    <source>
        <dbReference type="Google" id="ProtNLM"/>
    </source>
</evidence>
<reference evidence="1 2" key="1">
    <citation type="submission" date="2017-11" db="EMBL/GenBank/DDBJ databases">
        <title>Genome sequence of Pantoea cypripedii NE1.</title>
        <authorList>
            <person name="Nascimento F.X."/>
        </authorList>
    </citation>
    <scope>NUCLEOTIDE SEQUENCE [LARGE SCALE GENOMIC DNA]</scope>
    <source>
        <strain evidence="1 2">NE1</strain>
    </source>
</reference>
<gene>
    <name evidence="1" type="ORF">CUN67_14700</name>
</gene>